<feature type="domain" description="Histidine kinase" evidence="10">
    <location>
        <begin position="399"/>
        <end position="621"/>
    </location>
</feature>
<dbReference type="Pfam" id="PF02518">
    <property type="entry name" value="HATPase_c"/>
    <property type="match status" value="1"/>
</dbReference>
<dbReference type="SMART" id="SM01358">
    <property type="entry name" value="HBM"/>
    <property type="match status" value="1"/>
</dbReference>
<evidence type="ECO:0000313" key="13">
    <source>
        <dbReference type="EMBL" id="MCU7555415.1"/>
    </source>
</evidence>
<dbReference type="InterPro" id="IPR011006">
    <property type="entry name" value="CheY-like_superfamily"/>
</dbReference>
<dbReference type="Proteomes" id="UP001209257">
    <property type="component" value="Unassembled WGS sequence"/>
</dbReference>
<evidence type="ECO:0000259" key="12">
    <source>
        <dbReference type="PROSITE" id="PS50885"/>
    </source>
</evidence>
<evidence type="ECO:0000256" key="4">
    <source>
        <dbReference type="ARBA" id="ARBA00022553"/>
    </source>
</evidence>
<evidence type="ECO:0000256" key="2">
    <source>
        <dbReference type="ARBA" id="ARBA00004370"/>
    </source>
</evidence>
<dbReference type="Pfam" id="PF00072">
    <property type="entry name" value="Response_reg"/>
    <property type="match status" value="1"/>
</dbReference>
<keyword evidence="9" id="KW-0812">Transmembrane</keyword>
<proteinExistence type="predicted"/>
<dbReference type="RefSeq" id="WP_262995065.1">
    <property type="nucleotide sequence ID" value="NZ_JAOTJC010000011.1"/>
</dbReference>
<keyword evidence="14" id="KW-1185">Reference proteome</keyword>
<dbReference type="PRINTS" id="PR00344">
    <property type="entry name" value="BCTRLSENSOR"/>
</dbReference>
<protein>
    <recommendedName>
        <fullName evidence="3">histidine kinase</fullName>
        <ecNumber evidence="3">2.7.13.3</ecNumber>
    </recommendedName>
</protein>
<dbReference type="InterPro" id="IPR001789">
    <property type="entry name" value="Sig_transdc_resp-reg_receiver"/>
</dbReference>
<dbReference type="SUPFAM" id="SSF158472">
    <property type="entry name" value="HAMP domain-like"/>
    <property type="match status" value="1"/>
</dbReference>
<dbReference type="SMART" id="SM00388">
    <property type="entry name" value="HisKA"/>
    <property type="match status" value="1"/>
</dbReference>
<dbReference type="Pfam" id="PF00512">
    <property type="entry name" value="HisKA"/>
    <property type="match status" value="1"/>
</dbReference>
<evidence type="ECO:0000256" key="8">
    <source>
        <dbReference type="SAM" id="Coils"/>
    </source>
</evidence>
<dbReference type="InterPro" id="IPR003594">
    <property type="entry name" value="HATPase_dom"/>
</dbReference>
<evidence type="ECO:0000313" key="14">
    <source>
        <dbReference type="Proteomes" id="UP001209257"/>
    </source>
</evidence>
<feature type="domain" description="HAMP" evidence="12">
    <location>
        <begin position="307"/>
        <end position="360"/>
    </location>
</feature>
<keyword evidence="9" id="KW-1133">Transmembrane helix</keyword>
<dbReference type="InterPro" id="IPR003661">
    <property type="entry name" value="HisK_dim/P_dom"/>
</dbReference>
<dbReference type="Gene3D" id="6.10.340.10">
    <property type="match status" value="1"/>
</dbReference>
<evidence type="ECO:0000256" key="5">
    <source>
        <dbReference type="ARBA" id="ARBA00022679"/>
    </source>
</evidence>
<dbReference type="PANTHER" id="PTHR45339:SF5">
    <property type="entry name" value="HISTIDINE KINASE"/>
    <property type="match status" value="1"/>
</dbReference>
<keyword evidence="4 7" id="KW-0597">Phosphoprotein</keyword>
<feature type="coiled-coil region" evidence="8">
    <location>
        <begin position="355"/>
        <end position="392"/>
    </location>
</feature>
<comment type="subcellular location">
    <subcellularLocation>
        <location evidence="2">Membrane</location>
    </subcellularLocation>
</comment>
<comment type="catalytic activity">
    <reaction evidence="1">
        <text>ATP + protein L-histidine = ADP + protein N-phospho-L-histidine.</text>
        <dbReference type="EC" id="2.7.13.3"/>
    </reaction>
</comment>
<dbReference type="InterPro" id="IPR036097">
    <property type="entry name" value="HisK_dim/P_sf"/>
</dbReference>
<dbReference type="SUPFAM" id="SSF47384">
    <property type="entry name" value="Homodimeric domain of signal transducing histidine kinase"/>
    <property type="match status" value="1"/>
</dbReference>
<name>A0ABT2VQ28_9ALTE</name>
<dbReference type="InterPro" id="IPR032255">
    <property type="entry name" value="HBM"/>
</dbReference>
<dbReference type="InterPro" id="IPR003660">
    <property type="entry name" value="HAMP_dom"/>
</dbReference>
<accession>A0ABT2VQ28</accession>
<dbReference type="EC" id="2.7.13.3" evidence="3"/>
<keyword evidence="9" id="KW-0472">Membrane</keyword>
<organism evidence="13 14">
    <name type="scientific">Alteromonas salexigens</name>
    <dbReference type="NCBI Taxonomy" id="2982530"/>
    <lineage>
        <taxon>Bacteria</taxon>
        <taxon>Pseudomonadati</taxon>
        <taxon>Pseudomonadota</taxon>
        <taxon>Gammaproteobacteria</taxon>
        <taxon>Alteromonadales</taxon>
        <taxon>Alteromonadaceae</taxon>
        <taxon>Alteromonas/Salinimonas group</taxon>
        <taxon>Alteromonas</taxon>
    </lineage>
</organism>
<dbReference type="CDD" id="cd06225">
    <property type="entry name" value="HAMP"/>
    <property type="match status" value="1"/>
</dbReference>
<dbReference type="SMART" id="SM00387">
    <property type="entry name" value="HATPase_c"/>
    <property type="match status" value="1"/>
</dbReference>
<feature type="domain" description="Response regulatory" evidence="11">
    <location>
        <begin position="767"/>
        <end position="883"/>
    </location>
</feature>
<sequence>MSSIRTQLIVVLIALVSLLLIQGILARQNQQVLNEGLATTRQAMDDLSLVKELERDVLDLQRNVLIFKETASESTVNRFERLMQAITRKLDKLQASPVSLQNALTSENVLERMRSHLEDYQENFTAVVESRARRDELVTAGSVRDIIALRKALQELSQEPGISSVFLNELNLTLDSAENASLHYLLTPSIQRIETFNTALQTMREQVASMPEPRFGSLLPLIKRAEDEFFLLTQITQGNLFLVNVVMAGSANEFLFLSGELAEQVTRYTDKVRQQSQRQAARAQINGELFSLFAILLALSAAVFTWLRILGPIRSITEVFTRLSGGENVATIPGIKRNDEIGALATAAHVFSDKNRQTEQLLKAAREANAQMESLNKELAAQKQRAEQATASKSLFLANMSHEIRTPMNGVIGLIELAQQQPMSPTMKSYLDKAAYSSQILMSVINDILDFSKIEAGKLEIENVSFSLHSIFDNLVAVIALRAQEKNLSVILTVDPNLPPQVVGDPLRIAQVLMNLGTNAVKFTEQGEINISFFGTLNDKGNELSLVIEVKDTGIGMSDHQLARIFQPFTQADGSTNRRFGGTGLGLTIVKQLTELMKGKLEAESAPGKGSLFRVTLPLRAFKGQQGILTGVPPLPEHSVYVSDQPLLSAAYRDVAGLTGEPLPLSYLTTINTIPPCMLVDIDNPGTLRAHANSLRRLQVASCKVGLVVNTQIGSIQGKLLSDWTGPILVHPFTPLQFERFVKELQQITSEPVVYDHQSDIVELEGHVLLVEDNTINQIVTGELLRDLELSYDVAEDGVQALRKIENSPHYDLILMDVQMPEMDGYECTRALRRKGHNALPIIGLSANAMKEDRQTAHEAGMNDYLTKPVKRANVIEILRKYLPGK</sequence>
<dbReference type="PROSITE" id="PS50110">
    <property type="entry name" value="RESPONSE_REGULATORY"/>
    <property type="match status" value="1"/>
</dbReference>
<reference evidence="14" key="1">
    <citation type="submission" date="2023-07" db="EMBL/GenBank/DDBJ databases">
        <title>Study on multiphase classification of strain Alteromonas salexigens isolated from the Yellow Sea.</title>
        <authorList>
            <person name="Sun L."/>
        </authorList>
    </citation>
    <scope>NUCLEOTIDE SEQUENCE [LARGE SCALE GENOMIC DNA]</scope>
    <source>
        <strain evidence="14">ASW11-19</strain>
    </source>
</reference>
<dbReference type="SUPFAM" id="SSF55874">
    <property type="entry name" value="ATPase domain of HSP90 chaperone/DNA topoisomerase II/histidine kinase"/>
    <property type="match status" value="1"/>
</dbReference>
<dbReference type="CDD" id="cd17546">
    <property type="entry name" value="REC_hyHK_CKI1_RcsC-like"/>
    <property type="match status" value="1"/>
</dbReference>
<dbReference type="Gene3D" id="3.40.50.2300">
    <property type="match status" value="1"/>
</dbReference>
<dbReference type="PROSITE" id="PS50885">
    <property type="entry name" value="HAMP"/>
    <property type="match status" value="1"/>
</dbReference>
<dbReference type="Gene3D" id="3.30.565.10">
    <property type="entry name" value="Histidine kinase-like ATPase, C-terminal domain"/>
    <property type="match status" value="1"/>
</dbReference>
<dbReference type="InterPro" id="IPR005467">
    <property type="entry name" value="His_kinase_dom"/>
</dbReference>
<evidence type="ECO:0000259" key="10">
    <source>
        <dbReference type="PROSITE" id="PS50109"/>
    </source>
</evidence>
<dbReference type="Pfam" id="PF00672">
    <property type="entry name" value="HAMP"/>
    <property type="match status" value="1"/>
</dbReference>
<dbReference type="InterPro" id="IPR004358">
    <property type="entry name" value="Sig_transdc_His_kin-like_C"/>
</dbReference>
<dbReference type="SUPFAM" id="SSF52172">
    <property type="entry name" value="CheY-like"/>
    <property type="match status" value="1"/>
</dbReference>
<dbReference type="GO" id="GO:0005524">
    <property type="term" value="F:ATP binding"/>
    <property type="evidence" value="ECO:0007669"/>
    <property type="project" value="UniProtKB-KW"/>
</dbReference>
<keyword evidence="13" id="KW-0547">Nucleotide-binding</keyword>
<keyword evidence="13" id="KW-0067">ATP-binding</keyword>
<dbReference type="EMBL" id="JAOTJC010000011">
    <property type="protein sequence ID" value="MCU7555415.1"/>
    <property type="molecule type" value="Genomic_DNA"/>
</dbReference>
<evidence type="ECO:0000256" key="9">
    <source>
        <dbReference type="SAM" id="Phobius"/>
    </source>
</evidence>
<evidence type="ECO:0000256" key="1">
    <source>
        <dbReference type="ARBA" id="ARBA00000085"/>
    </source>
</evidence>
<evidence type="ECO:0000259" key="11">
    <source>
        <dbReference type="PROSITE" id="PS50110"/>
    </source>
</evidence>
<feature type="coiled-coil region" evidence="8">
    <location>
        <begin position="50"/>
        <end position="96"/>
    </location>
</feature>
<feature type="modified residue" description="4-aspartylphosphate" evidence="7">
    <location>
        <position position="817"/>
    </location>
</feature>
<evidence type="ECO:0000256" key="6">
    <source>
        <dbReference type="ARBA" id="ARBA00022777"/>
    </source>
</evidence>
<dbReference type="SMART" id="SM00448">
    <property type="entry name" value="REC"/>
    <property type="match status" value="1"/>
</dbReference>
<keyword evidence="8" id="KW-0175">Coiled coil</keyword>
<gene>
    <name evidence="13" type="ORF">OCL06_12540</name>
</gene>
<feature type="transmembrane region" description="Helical" evidence="9">
    <location>
        <begin position="289"/>
        <end position="307"/>
    </location>
</feature>
<evidence type="ECO:0000256" key="3">
    <source>
        <dbReference type="ARBA" id="ARBA00012438"/>
    </source>
</evidence>
<keyword evidence="5" id="KW-0808">Transferase</keyword>
<dbReference type="InterPro" id="IPR036890">
    <property type="entry name" value="HATPase_C_sf"/>
</dbReference>
<evidence type="ECO:0000256" key="7">
    <source>
        <dbReference type="PROSITE-ProRule" id="PRU00169"/>
    </source>
</evidence>
<keyword evidence="6" id="KW-0418">Kinase</keyword>
<comment type="caution">
    <text evidence="13">The sequence shown here is derived from an EMBL/GenBank/DDBJ whole genome shotgun (WGS) entry which is preliminary data.</text>
</comment>
<dbReference type="Gene3D" id="1.10.287.130">
    <property type="match status" value="1"/>
</dbReference>
<dbReference type="CDD" id="cd00082">
    <property type="entry name" value="HisKA"/>
    <property type="match status" value="1"/>
</dbReference>
<dbReference type="CDD" id="cd16922">
    <property type="entry name" value="HATPase_EvgS-ArcB-TorS-like"/>
    <property type="match status" value="1"/>
</dbReference>
<dbReference type="PANTHER" id="PTHR45339">
    <property type="entry name" value="HYBRID SIGNAL TRANSDUCTION HISTIDINE KINASE J"/>
    <property type="match status" value="1"/>
</dbReference>
<dbReference type="PROSITE" id="PS50109">
    <property type="entry name" value="HIS_KIN"/>
    <property type="match status" value="1"/>
</dbReference>